<sequence length="775" mass="83027">MAQLASNPPQQDSRISQVLPTVKCSSCNLPVPFDKLSDHVCPPITSSSPSPPSPSSPSLPSNIHSDRDLKPAPPQLTLQTIFLSPIPNLALHSPMPIDKRSPKKASTSPQDLRLYDRTRLLNNPSPVPSRGAPSPAPSRGGVRSPGPFSPTTIPIPISPTQGPFSPASSARQPTSHYPGTASRLPSVNRGMSLPEVAWNVVPTYPQPGGVRIQSNANARTLPSFDARSPTKRHPSVPQSSLVPAPQSAYDLRAARIPSHPNHPSRSPASPAPSNYSSHHFMGPEIDTKSGGVAGMAGVGRRGFAAAARAAMFATSPILHFHPHTSEAPASWVPAPPSPEATSSGRVNPPPLDTRYSPTAAPHVPYSLSAFPNSPPHHSQDFRSFPNIPPSPSVSPTPSATLPPHGRESSATVKPSSIPFPVKPSNHSKLSDTSGPLTPTSPTRSSFSPSEKFSQKRAVVPGDNIKVVTQDDANSSFLRQASEDEESEFGGLAYAQSDGSDDDALIVRGMSHTPARVHASPSVTSSAYSDDDLPRGEQNSMEDGFDIAMAALLRSPTSTDELLSPTSPAIPRDSSTLGGVIGRRGGTISGAIGRSSEMSRKERLSGESSASGLVRYRQEALTCMRCSKGIEDKRWIRMENGRGVLCDKCWKNMYLPKCRRCNLPIEKQAVSSSDGQLKGKYHRDCFNCHTCYKPFPDKTFYVFDGKPFCDYHYHEANNSLRPISPGAPYLPHALRASRAADGRTDLIGVGFDNFGKSADSRAMKRKTQFIDIAGLR</sequence>
<dbReference type="GO" id="GO:0003712">
    <property type="term" value="F:transcription coregulator activity"/>
    <property type="evidence" value="ECO:0007669"/>
    <property type="project" value="TreeGrafter"/>
</dbReference>
<feature type="region of interest" description="Disordered" evidence="6">
    <location>
        <begin position="514"/>
        <end position="536"/>
    </location>
</feature>
<keyword evidence="9" id="KW-1185">Reference proteome</keyword>
<evidence type="ECO:0000313" key="8">
    <source>
        <dbReference type="EMBL" id="KAI0306626.1"/>
    </source>
</evidence>
<proteinExistence type="predicted"/>
<evidence type="ECO:0000256" key="4">
    <source>
        <dbReference type="ARBA" id="ARBA00023038"/>
    </source>
</evidence>
<comment type="caution">
    <text evidence="8">The sequence shown here is derived from an EMBL/GenBank/DDBJ whole genome shotgun (WGS) entry which is preliminary data.</text>
</comment>
<keyword evidence="4 5" id="KW-0440">LIM domain</keyword>
<evidence type="ECO:0000256" key="3">
    <source>
        <dbReference type="ARBA" id="ARBA00022833"/>
    </source>
</evidence>
<feature type="compositionally biased region" description="Polar residues" evidence="6">
    <location>
        <begin position="166"/>
        <end position="177"/>
    </location>
</feature>
<evidence type="ECO:0000256" key="1">
    <source>
        <dbReference type="ARBA" id="ARBA00022723"/>
    </source>
</evidence>
<evidence type="ECO:0000256" key="6">
    <source>
        <dbReference type="SAM" id="MobiDB-lite"/>
    </source>
</evidence>
<dbReference type="CDD" id="cd09397">
    <property type="entry name" value="LIM1_UF1"/>
    <property type="match status" value="1"/>
</dbReference>
<evidence type="ECO:0000313" key="9">
    <source>
        <dbReference type="Proteomes" id="UP001203297"/>
    </source>
</evidence>
<dbReference type="PANTHER" id="PTHR24205:SF16">
    <property type="entry name" value="GH01042P-RELATED"/>
    <property type="match status" value="1"/>
</dbReference>
<feature type="compositionally biased region" description="Low complexity" evidence="6">
    <location>
        <begin position="128"/>
        <end position="163"/>
    </location>
</feature>
<dbReference type="Gene3D" id="2.10.110.10">
    <property type="entry name" value="Cysteine Rich Protein"/>
    <property type="match status" value="1"/>
</dbReference>
<dbReference type="Pfam" id="PF00412">
    <property type="entry name" value="LIM"/>
    <property type="match status" value="1"/>
</dbReference>
<feature type="compositionally biased region" description="Polar residues" evidence="6">
    <location>
        <begin position="557"/>
        <end position="576"/>
    </location>
</feature>
<dbReference type="InterPro" id="IPR001781">
    <property type="entry name" value="Znf_LIM"/>
</dbReference>
<dbReference type="SMART" id="SM00132">
    <property type="entry name" value="LIM"/>
    <property type="match status" value="1"/>
</dbReference>
<dbReference type="Proteomes" id="UP001203297">
    <property type="component" value="Unassembled WGS sequence"/>
</dbReference>
<keyword evidence="1 5" id="KW-0479">Metal-binding</keyword>
<feature type="region of interest" description="Disordered" evidence="6">
    <location>
        <begin position="221"/>
        <end position="244"/>
    </location>
</feature>
<dbReference type="SUPFAM" id="SSF57716">
    <property type="entry name" value="Glucocorticoid receptor-like (DNA-binding domain)"/>
    <property type="match status" value="2"/>
</dbReference>
<dbReference type="PANTHER" id="PTHR24205">
    <property type="entry name" value="FOUR AND A HALF LIM DOMAINS PROTEIN"/>
    <property type="match status" value="1"/>
</dbReference>
<evidence type="ECO:0000256" key="2">
    <source>
        <dbReference type="ARBA" id="ARBA00022737"/>
    </source>
</evidence>
<dbReference type="PROSITE" id="PS50023">
    <property type="entry name" value="LIM_DOMAIN_2"/>
    <property type="match status" value="1"/>
</dbReference>
<dbReference type="GO" id="GO:0030695">
    <property type="term" value="F:GTPase regulator activity"/>
    <property type="evidence" value="ECO:0007669"/>
    <property type="project" value="UniProtKB-ARBA"/>
</dbReference>
<accession>A0AAD4MA65</accession>
<dbReference type="GO" id="GO:0005634">
    <property type="term" value="C:nucleus"/>
    <property type="evidence" value="ECO:0007669"/>
    <property type="project" value="TreeGrafter"/>
</dbReference>
<feature type="region of interest" description="Disordered" evidence="6">
    <location>
        <begin position="93"/>
        <end position="187"/>
    </location>
</feature>
<feature type="domain" description="LIM zinc-binding" evidence="7">
    <location>
        <begin position="655"/>
        <end position="718"/>
    </location>
</feature>
<protein>
    <recommendedName>
        <fullName evidence="7">LIM zinc-binding domain-containing protein</fullName>
    </recommendedName>
</protein>
<feature type="region of interest" description="Disordered" evidence="6">
    <location>
        <begin position="557"/>
        <end position="580"/>
    </location>
</feature>
<dbReference type="GO" id="GO:0046872">
    <property type="term" value="F:metal ion binding"/>
    <property type="evidence" value="ECO:0007669"/>
    <property type="project" value="UniProtKB-KW"/>
</dbReference>
<feature type="compositionally biased region" description="Low complexity" evidence="6">
    <location>
        <begin position="257"/>
        <end position="279"/>
    </location>
</feature>
<evidence type="ECO:0000259" key="7">
    <source>
        <dbReference type="PROSITE" id="PS50023"/>
    </source>
</evidence>
<feature type="region of interest" description="Disordered" evidence="6">
    <location>
        <begin position="326"/>
        <end position="458"/>
    </location>
</feature>
<feature type="region of interest" description="Disordered" evidence="6">
    <location>
        <begin position="38"/>
        <end position="76"/>
    </location>
</feature>
<dbReference type="EMBL" id="WTXG01000003">
    <property type="protein sequence ID" value="KAI0306626.1"/>
    <property type="molecule type" value="Genomic_DNA"/>
</dbReference>
<keyword evidence="2" id="KW-0677">Repeat</keyword>
<feature type="region of interest" description="Disordered" evidence="6">
    <location>
        <begin position="256"/>
        <end position="283"/>
    </location>
</feature>
<dbReference type="AlphaFoldDB" id="A0AAD4MA65"/>
<organism evidence="8 9">
    <name type="scientific">Multifurca ochricompacta</name>
    <dbReference type="NCBI Taxonomy" id="376703"/>
    <lineage>
        <taxon>Eukaryota</taxon>
        <taxon>Fungi</taxon>
        <taxon>Dikarya</taxon>
        <taxon>Basidiomycota</taxon>
        <taxon>Agaricomycotina</taxon>
        <taxon>Agaricomycetes</taxon>
        <taxon>Russulales</taxon>
        <taxon>Russulaceae</taxon>
        <taxon>Multifurca</taxon>
    </lineage>
</organism>
<evidence type="ECO:0000256" key="5">
    <source>
        <dbReference type="PROSITE-ProRule" id="PRU00125"/>
    </source>
</evidence>
<name>A0AAD4MA65_9AGAM</name>
<gene>
    <name evidence="8" type="ORF">B0F90DRAFT_1814485</name>
</gene>
<dbReference type="PROSITE" id="PS00478">
    <property type="entry name" value="LIM_DOMAIN_1"/>
    <property type="match status" value="1"/>
</dbReference>
<reference evidence="8" key="1">
    <citation type="journal article" date="2022" name="New Phytol.">
        <title>Evolutionary transition to the ectomycorrhizal habit in the genomes of a hyperdiverse lineage of mushroom-forming fungi.</title>
        <authorList>
            <person name="Looney B."/>
            <person name="Miyauchi S."/>
            <person name="Morin E."/>
            <person name="Drula E."/>
            <person name="Courty P.E."/>
            <person name="Kohler A."/>
            <person name="Kuo A."/>
            <person name="LaButti K."/>
            <person name="Pangilinan J."/>
            <person name="Lipzen A."/>
            <person name="Riley R."/>
            <person name="Andreopoulos W."/>
            <person name="He G."/>
            <person name="Johnson J."/>
            <person name="Nolan M."/>
            <person name="Tritt A."/>
            <person name="Barry K.W."/>
            <person name="Grigoriev I.V."/>
            <person name="Nagy L.G."/>
            <person name="Hibbett D."/>
            <person name="Henrissat B."/>
            <person name="Matheny P.B."/>
            <person name="Labbe J."/>
            <person name="Martin F.M."/>
        </authorList>
    </citation>
    <scope>NUCLEOTIDE SEQUENCE</scope>
    <source>
        <strain evidence="8">BPL690</strain>
    </source>
</reference>
<keyword evidence="3 5" id="KW-0862">Zinc</keyword>
<feature type="compositionally biased region" description="Low complexity" evidence="6">
    <location>
        <begin position="430"/>
        <end position="449"/>
    </location>
</feature>